<sequence length="69" mass="7636">MQWKLLLLSLCSLFLVSIPYVYAADEELKIKTPYLEMQSDSIELTSMPVKIGPGGEGEIIITFTKNNGG</sequence>
<dbReference type="AlphaFoldDB" id="A0A6I4VXA2"/>
<feature type="signal peptide" evidence="1">
    <location>
        <begin position="1"/>
        <end position="23"/>
    </location>
</feature>
<dbReference type="Proteomes" id="UP000430692">
    <property type="component" value="Unassembled WGS sequence"/>
</dbReference>
<gene>
    <name evidence="2" type="ORF">GSM42_12725</name>
</gene>
<evidence type="ECO:0000313" key="3">
    <source>
        <dbReference type="Proteomes" id="UP000430692"/>
    </source>
</evidence>
<evidence type="ECO:0000313" key="2">
    <source>
        <dbReference type="EMBL" id="MXQ54560.1"/>
    </source>
</evidence>
<reference evidence="2 3" key="1">
    <citation type="submission" date="2019-12" db="EMBL/GenBank/DDBJ databases">
        <title>Whole-genome analyses of novel actinobacteria.</title>
        <authorList>
            <person name="Sahin N."/>
            <person name="Saygin H."/>
        </authorList>
    </citation>
    <scope>NUCLEOTIDE SEQUENCE [LARGE SCALE GENOMIC DNA]</scope>
    <source>
        <strain evidence="2 3">KC615</strain>
    </source>
</reference>
<protein>
    <submittedName>
        <fullName evidence="2">Uncharacterized protein</fullName>
    </submittedName>
</protein>
<feature type="chain" id="PRO_5026030781" evidence="1">
    <location>
        <begin position="24"/>
        <end position="69"/>
    </location>
</feature>
<organism evidence="2 3">
    <name type="scientific">Shimazuella alba</name>
    <dbReference type="NCBI Taxonomy" id="2690964"/>
    <lineage>
        <taxon>Bacteria</taxon>
        <taxon>Bacillati</taxon>
        <taxon>Bacillota</taxon>
        <taxon>Bacilli</taxon>
        <taxon>Bacillales</taxon>
        <taxon>Thermoactinomycetaceae</taxon>
        <taxon>Shimazuella</taxon>
    </lineage>
</organism>
<accession>A0A6I4VXA2</accession>
<name>A0A6I4VXA2_9BACL</name>
<keyword evidence="3" id="KW-1185">Reference proteome</keyword>
<comment type="caution">
    <text evidence="2">The sequence shown here is derived from an EMBL/GenBank/DDBJ whole genome shotgun (WGS) entry which is preliminary data.</text>
</comment>
<dbReference type="RefSeq" id="WP_160801916.1">
    <property type="nucleotide sequence ID" value="NZ_WUUL01000008.1"/>
</dbReference>
<dbReference type="EMBL" id="WUUL01000008">
    <property type="protein sequence ID" value="MXQ54560.1"/>
    <property type="molecule type" value="Genomic_DNA"/>
</dbReference>
<keyword evidence="1" id="KW-0732">Signal</keyword>
<evidence type="ECO:0000256" key="1">
    <source>
        <dbReference type="SAM" id="SignalP"/>
    </source>
</evidence>
<proteinExistence type="predicted"/>